<dbReference type="InterPro" id="IPR013785">
    <property type="entry name" value="Aldolase_TIM"/>
</dbReference>
<dbReference type="InterPro" id="IPR002028">
    <property type="entry name" value="Trp_synthase_suA"/>
</dbReference>
<evidence type="ECO:0000256" key="7">
    <source>
        <dbReference type="ARBA" id="ARBA00023239"/>
    </source>
</evidence>
<organism evidence="11 12">
    <name type="scientific">Limnoglobus roseus</name>
    <dbReference type="NCBI Taxonomy" id="2598579"/>
    <lineage>
        <taxon>Bacteria</taxon>
        <taxon>Pseudomonadati</taxon>
        <taxon>Planctomycetota</taxon>
        <taxon>Planctomycetia</taxon>
        <taxon>Gemmatales</taxon>
        <taxon>Gemmataceae</taxon>
        <taxon>Limnoglobus</taxon>
    </lineage>
</organism>
<comment type="similarity">
    <text evidence="9 10">Belongs to the TrpA family.</text>
</comment>
<evidence type="ECO:0000256" key="4">
    <source>
        <dbReference type="ARBA" id="ARBA00022605"/>
    </source>
</evidence>
<sequence>MNPIDALFRDLRAAGRKAFMPFLTGGDPDLAFTKDALTAVAAAGAHLVEVGLPFSDPIADGPVIQASYTRALNAKLKLGDLFATLKQTAAQPGWKTPMVAMGSYTLIYKRGAAAFIQQAKAAGLSGAVLPDLPVEEAEEFAKVAADHDFKPILLVTPTTSPARAEKIVKACGGFVYVVSIVGITGERDRMPVAITDMIARLRNLTDLPLCVGFGVSKPEHVTELRTLVDGVIVGTAMVRKLEQAGQPGQREKALTELKASVQALVVALNPTP</sequence>
<dbReference type="UniPathway" id="UPA00035">
    <property type="reaction ID" value="UER00044"/>
</dbReference>
<dbReference type="PANTHER" id="PTHR43406:SF1">
    <property type="entry name" value="TRYPTOPHAN SYNTHASE ALPHA CHAIN, CHLOROPLASTIC"/>
    <property type="match status" value="1"/>
</dbReference>
<evidence type="ECO:0000256" key="9">
    <source>
        <dbReference type="HAMAP-Rule" id="MF_00131"/>
    </source>
</evidence>
<dbReference type="PROSITE" id="PS00167">
    <property type="entry name" value="TRP_SYNTHASE_ALPHA"/>
    <property type="match status" value="1"/>
</dbReference>
<dbReference type="NCBIfam" id="TIGR00262">
    <property type="entry name" value="trpA"/>
    <property type="match status" value="1"/>
</dbReference>
<protein>
    <recommendedName>
        <fullName evidence="9">Tryptophan synthase alpha chain</fullName>
        <ecNumber evidence="9">4.2.1.20</ecNumber>
    </recommendedName>
</protein>
<dbReference type="PANTHER" id="PTHR43406">
    <property type="entry name" value="TRYPTOPHAN SYNTHASE, ALPHA CHAIN"/>
    <property type="match status" value="1"/>
</dbReference>
<dbReference type="InterPro" id="IPR018204">
    <property type="entry name" value="Trp_synthase_alpha_AS"/>
</dbReference>
<keyword evidence="5 9" id="KW-0822">Tryptophan biosynthesis</keyword>
<dbReference type="GO" id="GO:0005829">
    <property type="term" value="C:cytosol"/>
    <property type="evidence" value="ECO:0007669"/>
    <property type="project" value="TreeGrafter"/>
</dbReference>
<feature type="active site" description="Proton acceptor" evidence="9">
    <location>
        <position position="60"/>
    </location>
</feature>
<comment type="subunit">
    <text evidence="3 9">Tetramer of two alpha and two beta chains.</text>
</comment>
<dbReference type="AlphaFoldDB" id="A0A5C1ADM1"/>
<keyword evidence="6 9" id="KW-0057">Aromatic amino acid biosynthesis</keyword>
<keyword evidence="7 9" id="KW-0456">Lyase</keyword>
<proteinExistence type="inferred from homology"/>
<dbReference type="FunFam" id="3.20.20.70:FF:000037">
    <property type="entry name" value="Tryptophan synthase alpha chain"/>
    <property type="match status" value="1"/>
</dbReference>
<accession>A0A5C1ADM1</accession>
<comment type="function">
    <text evidence="1 9">The alpha subunit is responsible for the aldol cleavage of indoleglycerol phosphate to indole and glyceraldehyde 3-phosphate.</text>
</comment>
<comment type="catalytic activity">
    <reaction evidence="8 9">
        <text>(1S,2R)-1-C-(indol-3-yl)glycerol 3-phosphate + L-serine = D-glyceraldehyde 3-phosphate + L-tryptophan + H2O</text>
        <dbReference type="Rhea" id="RHEA:10532"/>
        <dbReference type="ChEBI" id="CHEBI:15377"/>
        <dbReference type="ChEBI" id="CHEBI:33384"/>
        <dbReference type="ChEBI" id="CHEBI:57912"/>
        <dbReference type="ChEBI" id="CHEBI:58866"/>
        <dbReference type="ChEBI" id="CHEBI:59776"/>
        <dbReference type="EC" id="4.2.1.20"/>
    </reaction>
</comment>
<gene>
    <name evidence="9" type="primary">trpA</name>
    <name evidence="11" type="ORF">PX52LOC_02129</name>
</gene>
<dbReference type="OrthoDB" id="9804578at2"/>
<reference evidence="12" key="1">
    <citation type="submission" date="2019-08" db="EMBL/GenBank/DDBJ databases">
        <title>Limnoglobus roseus gen. nov., sp. nov., a novel freshwater planctomycete with a giant genome from the family Gemmataceae.</title>
        <authorList>
            <person name="Kulichevskaya I.S."/>
            <person name="Naumoff D.G."/>
            <person name="Miroshnikov K."/>
            <person name="Ivanova A."/>
            <person name="Philippov D.A."/>
            <person name="Hakobyan A."/>
            <person name="Rijpstra I.C."/>
            <person name="Sinninghe Damste J.S."/>
            <person name="Liesack W."/>
            <person name="Dedysh S.N."/>
        </authorList>
    </citation>
    <scope>NUCLEOTIDE SEQUENCE [LARGE SCALE GENOMIC DNA]</scope>
    <source>
        <strain evidence="12">PX52</strain>
    </source>
</reference>
<dbReference type="GO" id="GO:0004834">
    <property type="term" value="F:tryptophan synthase activity"/>
    <property type="evidence" value="ECO:0007669"/>
    <property type="project" value="UniProtKB-UniRule"/>
</dbReference>
<evidence type="ECO:0000256" key="5">
    <source>
        <dbReference type="ARBA" id="ARBA00022822"/>
    </source>
</evidence>
<evidence type="ECO:0000256" key="1">
    <source>
        <dbReference type="ARBA" id="ARBA00003365"/>
    </source>
</evidence>
<dbReference type="SUPFAM" id="SSF51366">
    <property type="entry name" value="Ribulose-phoshate binding barrel"/>
    <property type="match status" value="1"/>
</dbReference>
<dbReference type="CDD" id="cd04724">
    <property type="entry name" value="Tryptophan_synthase_alpha"/>
    <property type="match status" value="1"/>
</dbReference>
<evidence type="ECO:0000313" key="12">
    <source>
        <dbReference type="Proteomes" id="UP000324974"/>
    </source>
</evidence>
<keyword evidence="4 9" id="KW-0028">Amino-acid biosynthesis</keyword>
<feature type="active site" description="Proton acceptor" evidence="9">
    <location>
        <position position="49"/>
    </location>
</feature>
<evidence type="ECO:0000256" key="10">
    <source>
        <dbReference type="RuleBase" id="RU003662"/>
    </source>
</evidence>
<evidence type="ECO:0000313" key="11">
    <source>
        <dbReference type="EMBL" id="QEL15214.1"/>
    </source>
</evidence>
<evidence type="ECO:0000256" key="8">
    <source>
        <dbReference type="ARBA" id="ARBA00049047"/>
    </source>
</evidence>
<name>A0A5C1ADM1_9BACT</name>
<dbReference type="EMBL" id="CP042425">
    <property type="protein sequence ID" value="QEL15214.1"/>
    <property type="molecule type" value="Genomic_DNA"/>
</dbReference>
<dbReference type="Gene3D" id="3.20.20.70">
    <property type="entry name" value="Aldolase class I"/>
    <property type="match status" value="1"/>
</dbReference>
<evidence type="ECO:0000256" key="3">
    <source>
        <dbReference type="ARBA" id="ARBA00011270"/>
    </source>
</evidence>
<dbReference type="InterPro" id="IPR011060">
    <property type="entry name" value="RibuloseP-bd_barrel"/>
</dbReference>
<comment type="pathway">
    <text evidence="2 9">Amino-acid biosynthesis; L-tryptophan biosynthesis; L-tryptophan from chorismate: step 5/5.</text>
</comment>
<dbReference type="RefSeq" id="WP_149110045.1">
    <property type="nucleotide sequence ID" value="NZ_CP042425.1"/>
</dbReference>
<dbReference type="Proteomes" id="UP000324974">
    <property type="component" value="Chromosome"/>
</dbReference>
<dbReference type="HAMAP" id="MF_00131">
    <property type="entry name" value="Trp_synth_alpha"/>
    <property type="match status" value="1"/>
</dbReference>
<evidence type="ECO:0000256" key="6">
    <source>
        <dbReference type="ARBA" id="ARBA00023141"/>
    </source>
</evidence>
<evidence type="ECO:0000256" key="2">
    <source>
        <dbReference type="ARBA" id="ARBA00004733"/>
    </source>
</evidence>
<dbReference type="Pfam" id="PF00290">
    <property type="entry name" value="Trp_syntA"/>
    <property type="match status" value="1"/>
</dbReference>
<dbReference type="KEGG" id="lrs:PX52LOC_02129"/>
<keyword evidence="12" id="KW-1185">Reference proteome</keyword>
<dbReference type="EC" id="4.2.1.20" evidence="9"/>